<keyword evidence="8 10" id="KW-0472">Membrane</keyword>
<dbReference type="EMBL" id="NRHC01000001">
    <property type="protein sequence ID" value="RIY34565.1"/>
    <property type="molecule type" value="Genomic_DNA"/>
</dbReference>
<feature type="transmembrane region" description="Helical" evidence="10">
    <location>
        <begin position="337"/>
        <end position="357"/>
    </location>
</feature>
<dbReference type="Gene3D" id="1.20.1530.20">
    <property type="match status" value="1"/>
</dbReference>
<dbReference type="GO" id="GO:0006813">
    <property type="term" value="P:potassium ion transport"/>
    <property type="evidence" value="ECO:0007669"/>
    <property type="project" value="InterPro"/>
</dbReference>
<dbReference type="InterPro" id="IPR003148">
    <property type="entry name" value="RCK_N"/>
</dbReference>
<evidence type="ECO:0000256" key="2">
    <source>
        <dbReference type="ARBA" id="ARBA00005551"/>
    </source>
</evidence>
<evidence type="ECO:0000259" key="12">
    <source>
        <dbReference type="Pfam" id="PF02254"/>
    </source>
</evidence>
<evidence type="ECO:0000256" key="10">
    <source>
        <dbReference type="SAM" id="Phobius"/>
    </source>
</evidence>
<keyword evidence="4" id="KW-0050">Antiport</keyword>
<evidence type="ECO:0000256" key="1">
    <source>
        <dbReference type="ARBA" id="ARBA00004141"/>
    </source>
</evidence>
<comment type="caution">
    <text evidence="13">The sequence shown here is derived from an EMBL/GenBank/DDBJ whole genome shotgun (WGS) entry which is preliminary data.</text>
</comment>
<keyword evidence="3" id="KW-0813">Transport</keyword>
<comment type="similarity">
    <text evidence="2">Belongs to the monovalent cation:proton antiporter 2 (CPA2) transporter (TC 2.A.37) family.</text>
</comment>
<feature type="transmembrane region" description="Helical" evidence="10">
    <location>
        <begin position="89"/>
        <end position="112"/>
    </location>
</feature>
<keyword evidence="5 10" id="KW-0812">Transmembrane</keyword>
<evidence type="ECO:0000259" key="11">
    <source>
        <dbReference type="Pfam" id="PF00999"/>
    </source>
</evidence>
<evidence type="ECO:0000313" key="14">
    <source>
        <dbReference type="Proteomes" id="UP000265691"/>
    </source>
</evidence>
<sequence>MHHDTPLISIIAIGFMLAYIFGMIANRLKLSPIIGYLFAGILLGPNVSFVYNADLELANQISEVGVILLMFGVGLHFSVKDLNEVKSIAIPGAIAQVLGTIGIVALVGHFIGLSWFQAAIFGLCLSVASTVVLLRALEDNNITQTPRGKIAIGWLIVEDLLTVIVLVLLPTMSFMSTGEGFDLGTFGMNLFWTAVKFAAFVFVMFFFGGKIIPAAIYRSAATGSSELFTLATLAISLGIAYIAVEVFNVSYALGAFFAGMILNGSELSHRAADNTLPLRDAFGVLFFVAVGMLFNYQVIISNPLGVIATALVIIVVKSLVAYVLIRGMGKSNRTALTISVSLAQIGEFSFILAGLAVGYGYLTDSMKDLILAGAIISIVLNPFLFLGMEKFLIWYDNRVRAALESNTVTAPVAQEEASPSVTWEASHKPAHAEDKVVSEEKDLTNPDVEIISGASSVIPLSEEELDKAFEEDHAFTNSQVLMSKHTIVVGYASIGKAIVKRLNKAAIPLVVITNNLDEFYETNRDGVHAIFGDFKNTAHFEEANIKDALSVIFTCENIFEIGYTVDKIFVTHPELFVEPKFNISAIASYDDEVEFLEKHHVTDIINLRDLASLILFTRSVDRDAAYKESTEGYTLQLEVDAERVKNKRAKRQALIAKAQILVDEKLAKEKVKADKEAAKEAEQQAALAAQEAQNSADEQAQQVAQQAQEKAEQAQAKAQETMNLAKEEAEKASAVHQEMAEKKEQALNVLKEQGVVDTATDKAEAAEEAEENKSEASEEAQAKSEETTKENKEDK</sequence>
<feature type="domain" description="Cation/H+ exchanger transmembrane" evidence="11">
    <location>
        <begin position="17"/>
        <end position="384"/>
    </location>
</feature>
<evidence type="ECO:0000256" key="6">
    <source>
        <dbReference type="ARBA" id="ARBA00022989"/>
    </source>
</evidence>
<keyword evidence="14" id="KW-1185">Reference proteome</keyword>
<dbReference type="Pfam" id="PF00999">
    <property type="entry name" value="Na_H_Exchanger"/>
    <property type="match status" value="1"/>
</dbReference>
<keyword evidence="7" id="KW-0406">Ion transport</keyword>
<comment type="subcellular location">
    <subcellularLocation>
        <location evidence="1">Membrane</location>
        <topology evidence="1">Multi-pass membrane protein</topology>
    </subcellularLocation>
</comment>
<reference evidence="13 14" key="1">
    <citation type="submission" date="2017-08" db="EMBL/GenBank/DDBJ databases">
        <title>Reclassification of Bisgaard taxon 37 and 44.</title>
        <authorList>
            <person name="Christensen H."/>
        </authorList>
    </citation>
    <scope>NUCLEOTIDE SEQUENCE [LARGE SCALE GENOMIC DNA]</scope>
    <source>
        <strain evidence="13 14">B96_3</strain>
    </source>
</reference>
<feature type="transmembrane region" description="Helical" evidence="10">
    <location>
        <begin position="33"/>
        <end position="51"/>
    </location>
</feature>
<dbReference type="AlphaFoldDB" id="A0A3A1YA63"/>
<gene>
    <name evidence="13" type="ORF">CKF54_00120</name>
</gene>
<feature type="region of interest" description="Disordered" evidence="9">
    <location>
        <begin position="688"/>
        <end position="795"/>
    </location>
</feature>
<feature type="transmembrane region" description="Helical" evidence="10">
    <location>
        <begin position="369"/>
        <end position="388"/>
    </location>
</feature>
<feature type="compositionally biased region" description="Low complexity" evidence="9">
    <location>
        <begin position="688"/>
        <end position="720"/>
    </location>
</feature>
<feature type="domain" description="RCK N-terminal" evidence="12">
    <location>
        <begin position="487"/>
        <end position="606"/>
    </location>
</feature>
<dbReference type="GO" id="GO:0015297">
    <property type="term" value="F:antiporter activity"/>
    <property type="evidence" value="ECO:0007669"/>
    <property type="project" value="UniProtKB-KW"/>
</dbReference>
<feature type="transmembrane region" description="Helical" evidence="10">
    <location>
        <begin position="189"/>
        <end position="207"/>
    </location>
</feature>
<proteinExistence type="inferred from homology"/>
<keyword evidence="6 10" id="KW-1133">Transmembrane helix</keyword>
<accession>A0A3A1YA63</accession>
<feature type="transmembrane region" description="Helical" evidence="10">
    <location>
        <begin position="306"/>
        <end position="325"/>
    </location>
</feature>
<dbReference type="PANTHER" id="PTHR42751">
    <property type="entry name" value="SODIUM/HYDROGEN EXCHANGER FAMILY/TRKA DOMAIN PROTEIN"/>
    <property type="match status" value="1"/>
</dbReference>
<dbReference type="Pfam" id="PF02254">
    <property type="entry name" value="TrkA_N"/>
    <property type="match status" value="1"/>
</dbReference>
<feature type="transmembrane region" description="Helical" evidence="10">
    <location>
        <begin position="118"/>
        <end position="137"/>
    </location>
</feature>
<evidence type="ECO:0000256" key="9">
    <source>
        <dbReference type="SAM" id="MobiDB-lite"/>
    </source>
</evidence>
<organism evidence="13 14">
    <name type="scientific">Psittacicella hinzii</name>
    <dbReference type="NCBI Taxonomy" id="2028575"/>
    <lineage>
        <taxon>Bacteria</taxon>
        <taxon>Pseudomonadati</taxon>
        <taxon>Pseudomonadota</taxon>
        <taxon>Gammaproteobacteria</taxon>
        <taxon>Pasteurellales</taxon>
        <taxon>Psittacicellaceae</taxon>
        <taxon>Psittacicella</taxon>
    </lineage>
</organism>
<protein>
    <submittedName>
        <fullName evidence="13">Uncharacterized protein</fullName>
    </submittedName>
</protein>
<evidence type="ECO:0000313" key="13">
    <source>
        <dbReference type="EMBL" id="RIY34565.1"/>
    </source>
</evidence>
<evidence type="ECO:0000256" key="3">
    <source>
        <dbReference type="ARBA" id="ARBA00022448"/>
    </source>
</evidence>
<feature type="transmembrane region" description="Helical" evidence="10">
    <location>
        <begin position="57"/>
        <end position="77"/>
    </location>
</feature>
<dbReference type="RefSeq" id="WP_119524164.1">
    <property type="nucleotide sequence ID" value="NZ_NRHC01000001.1"/>
</dbReference>
<evidence type="ECO:0000256" key="7">
    <source>
        <dbReference type="ARBA" id="ARBA00023065"/>
    </source>
</evidence>
<dbReference type="OrthoDB" id="9781411at2"/>
<feature type="transmembrane region" description="Helical" evidence="10">
    <location>
        <begin position="6"/>
        <end position="26"/>
    </location>
</feature>
<dbReference type="InterPro" id="IPR038770">
    <property type="entry name" value="Na+/solute_symporter_sf"/>
</dbReference>
<name>A0A3A1YA63_9GAMM</name>
<dbReference type="GO" id="GO:0016020">
    <property type="term" value="C:membrane"/>
    <property type="evidence" value="ECO:0007669"/>
    <property type="project" value="UniProtKB-SubCell"/>
</dbReference>
<evidence type="ECO:0000256" key="4">
    <source>
        <dbReference type="ARBA" id="ARBA00022449"/>
    </source>
</evidence>
<feature type="transmembrane region" description="Helical" evidence="10">
    <location>
        <begin position="149"/>
        <end position="169"/>
    </location>
</feature>
<dbReference type="InterPro" id="IPR036291">
    <property type="entry name" value="NAD(P)-bd_dom_sf"/>
</dbReference>
<evidence type="ECO:0000256" key="8">
    <source>
        <dbReference type="ARBA" id="ARBA00023136"/>
    </source>
</evidence>
<dbReference type="InterPro" id="IPR006153">
    <property type="entry name" value="Cation/H_exchanger_TM"/>
</dbReference>
<dbReference type="PANTHER" id="PTHR42751:SF1">
    <property type="entry name" value="CATION_PROTON ANTIPORTER YBAL-RELATED"/>
    <property type="match status" value="1"/>
</dbReference>
<dbReference type="GO" id="GO:1902600">
    <property type="term" value="P:proton transmembrane transport"/>
    <property type="evidence" value="ECO:0007669"/>
    <property type="project" value="InterPro"/>
</dbReference>
<dbReference type="SUPFAM" id="SSF51735">
    <property type="entry name" value="NAD(P)-binding Rossmann-fold domains"/>
    <property type="match status" value="1"/>
</dbReference>
<feature type="transmembrane region" description="Helical" evidence="10">
    <location>
        <begin position="281"/>
        <end position="300"/>
    </location>
</feature>
<dbReference type="Proteomes" id="UP000265691">
    <property type="component" value="Unassembled WGS sequence"/>
</dbReference>
<dbReference type="Gene3D" id="3.40.50.720">
    <property type="entry name" value="NAD(P)-binding Rossmann-like Domain"/>
    <property type="match status" value="1"/>
</dbReference>
<feature type="compositionally biased region" description="Basic and acidic residues" evidence="9">
    <location>
        <begin position="725"/>
        <end position="745"/>
    </location>
</feature>
<evidence type="ECO:0000256" key="5">
    <source>
        <dbReference type="ARBA" id="ARBA00022692"/>
    </source>
</evidence>
<feature type="compositionally biased region" description="Basic and acidic residues" evidence="9">
    <location>
        <begin position="759"/>
        <end position="795"/>
    </location>
</feature>
<feature type="transmembrane region" description="Helical" evidence="10">
    <location>
        <begin position="250"/>
        <end position="269"/>
    </location>
</feature>